<dbReference type="EMBL" id="AUZY01012845">
    <property type="protein sequence ID" value="EQD27533.1"/>
    <property type="molecule type" value="Genomic_DNA"/>
</dbReference>
<gene>
    <name evidence="1" type="ORF">B1B_19116</name>
</gene>
<feature type="non-terminal residue" evidence="1">
    <location>
        <position position="170"/>
    </location>
</feature>
<sequence>SETRPRCLRWPPANPFKTLKKELGYATLTENRRQKETWQKEASREIRAGQVAEGLQKYLAADMIVLAKDREEAIEKTVEAWAKTFDPKAPEKTLLTAYKRADVLELNAAARSEISDLLTGPRVETTVRDRDGNSEGKREFQAGDRLYFKKNSGSVGVMNGETGTLEKIDV</sequence>
<dbReference type="Pfam" id="PF13604">
    <property type="entry name" value="AAA_30"/>
    <property type="match status" value="1"/>
</dbReference>
<name>T0Y3D1_9ZZZZ</name>
<feature type="non-terminal residue" evidence="1">
    <location>
        <position position="1"/>
    </location>
</feature>
<protein>
    <submittedName>
        <fullName evidence="1">Conjugal transfer protein traA</fullName>
    </submittedName>
</protein>
<comment type="caution">
    <text evidence="1">The sequence shown here is derived from an EMBL/GenBank/DDBJ whole genome shotgun (WGS) entry which is preliminary data.</text>
</comment>
<accession>T0Y3D1</accession>
<reference evidence="1" key="1">
    <citation type="submission" date="2013-08" db="EMBL/GenBank/DDBJ databases">
        <authorList>
            <person name="Mendez C."/>
            <person name="Richter M."/>
            <person name="Ferrer M."/>
            <person name="Sanchez J."/>
        </authorList>
    </citation>
    <scope>NUCLEOTIDE SEQUENCE</scope>
</reference>
<evidence type="ECO:0000313" key="1">
    <source>
        <dbReference type="EMBL" id="EQD27533.1"/>
    </source>
</evidence>
<dbReference type="AlphaFoldDB" id="T0Y3D1"/>
<dbReference type="InterPro" id="IPR027417">
    <property type="entry name" value="P-loop_NTPase"/>
</dbReference>
<organism evidence="1">
    <name type="scientific">mine drainage metagenome</name>
    <dbReference type="NCBI Taxonomy" id="410659"/>
    <lineage>
        <taxon>unclassified sequences</taxon>
        <taxon>metagenomes</taxon>
        <taxon>ecological metagenomes</taxon>
    </lineage>
</organism>
<dbReference type="SUPFAM" id="SSF52540">
    <property type="entry name" value="P-loop containing nucleoside triphosphate hydrolases"/>
    <property type="match status" value="1"/>
</dbReference>
<dbReference type="Gene3D" id="3.40.50.300">
    <property type="entry name" value="P-loop containing nucleotide triphosphate hydrolases"/>
    <property type="match status" value="2"/>
</dbReference>
<dbReference type="Gene3D" id="2.30.30.940">
    <property type="match status" value="1"/>
</dbReference>
<proteinExistence type="predicted"/>
<reference evidence="1" key="2">
    <citation type="journal article" date="2014" name="ISME J.">
        <title>Microbial stratification in low pH oxic and suboxic macroscopic growths along an acid mine drainage.</title>
        <authorList>
            <person name="Mendez-Garcia C."/>
            <person name="Mesa V."/>
            <person name="Sprenger R.R."/>
            <person name="Richter M."/>
            <person name="Diez M.S."/>
            <person name="Solano J."/>
            <person name="Bargiela R."/>
            <person name="Golyshina O.V."/>
            <person name="Manteca A."/>
            <person name="Ramos J.L."/>
            <person name="Gallego J.R."/>
            <person name="Llorente I."/>
            <person name="Martins Dos Santos V.A."/>
            <person name="Jensen O.N."/>
            <person name="Pelaez A.I."/>
            <person name="Sanchez J."/>
            <person name="Ferrer M."/>
        </authorList>
    </citation>
    <scope>NUCLEOTIDE SEQUENCE</scope>
</reference>